<evidence type="ECO:0000256" key="9">
    <source>
        <dbReference type="ARBA" id="ARBA00038408"/>
    </source>
</evidence>
<dbReference type="Proteomes" id="UP000279284">
    <property type="component" value="Chromosome"/>
</dbReference>
<evidence type="ECO:0000256" key="10">
    <source>
        <dbReference type="ARBA" id="ARBA00040743"/>
    </source>
</evidence>
<evidence type="ECO:0000256" key="4">
    <source>
        <dbReference type="ARBA" id="ARBA00022692"/>
    </source>
</evidence>
<evidence type="ECO:0000256" key="12">
    <source>
        <dbReference type="PROSITE-ProRule" id="PRU00278"/>
    </source>
</evidence>
<keyword evidence="16" id="KW-1185">Reference proteome</keyword>
<dbReference type="InterPro" id="IPR046357">
    <property type="entry name" value="PPIase_dom_sf"/>
</dbReference>
<dbReference type="PROSITE" id="PS01096">
    <property type="entry name" value="PPIC_PPIASE_1"/>
    <property type="match status" value="1"/>
</dbReference>
<keyword evidence="8 12" id="KW-0413">Isomerase</keyword>
<dbReference type="InterPro" id="IPR052029">
    <property type="entry name" value="PpiD_chaperone"/>
</dbReference>
<dbReference type="PANTHER" id="PTHR47529:SF1">
    <property type="entry name" value="PERIPLASMIC CHAPERONE PPID"/>
    <property type="match status" value="1"/>
</dbReference>
<protein>
    <recommendedName>
        <fullName evidence="10">Periplasmic chaperone PpiD</fullName>
    </recommendedName>
    <alternativeName>
        <fullName evidence="11">Periplasmic folding chaperone</fullName>
    </alternativeName>
</protein>
<dbReference type="STRING" id="493.BWD07_05055"/>
<dbReference type="GO" id="GO:0005886">
    <property type="term" value="C:plasma membrane"/>
    <property type="evidence" value="ECO:0007669"/>
    <property type="project" value="UniProtKB-SubCell"/>
</dbReference>
<evidence type="ECO:0000256" key="8">
    <source>
        <dbReference type="ARBA" id="ARBA00023235"/>
    </source>
</evidence>
<dbReference type="GO" id="GO:0003755">
    <property type="term" value="F:peptidyl-prolyl cis-trans isomerase activity"/>
    <property type="evidence" value="ECO:0007669"/>
    <property type="project" value="UniProtKB-KW"/>
</dbReference>
<accession>A0A448DA45</accession>
<sequence length="617" mass="67885">MFSTIEKYNGLAKVVMGLIALTFVGFGVNTVASGGSDYITKVGDQKISQEQINQALRNLQNSGNANVPPASVYQSLLQHAYLTEGARLMGIGVSMETLKKKIANAPIFQENGKFSQAKFNEYLKQIGISEDQLVEQERDTMALETLENLSRDGAIVSDAQAKQIVSILNAPRVVRMVSINPEAFVGKVSLDDATLKSYYEANKQNYVLPQAVKFQYIALTPDDLIGKQTVSEAEIKAAYEQSANEGKARRSVQHILVPLGNTDEEKEANKKLAAAIVAEAKAKPASFGELAKKYSVDAATAANGGHLGFVQQGGKLGKAFEDAVFAMEQGKVSEPVQTEYGYHIIKLNEIRDKPNFEQDRAWLAEEIKLKKAQQAMTKAREELENAAFDHPTDLAKVAEKMGVKLNTIDQWVSKAEAERETEKMGSPEMAKALFSEESLKTKHNSEPISLGNGVVTVVRVTDVRQETTEPFEAAKEKVKSAYLASQARKLALDQAKQTLADLKTGEKVDVQWSPVQKLTRADAGRVLGPEEVSQLLKAKPQKDKPVYVLAENLPQPVLIEVQSIEEPENIEAQIPNTRAALVHSMNINFYDAFLRYLQREIKQENGSQKLASENEAS</sequence>
<evidence type="ECO:0000259" key="14">
    <source>
        <dbReference type="PROSITE" id="PS50198"/>
    </source>
</evidence>
<dbReference type="EMBL" id="LR134313">
    <property type="protein sequence ID" value="VEF02801.1"/>
    <property type="molecule type" value="Genomic_DNA"/>
</dbReference>
<feature type="transmembrane region" description="Helical" evidence="13">
    <location>
        <begin position="12"/>
        <end position="32"/>
    </location>
</feature>
<evidence type="ECO:0000256" key="2">
    <source>
        <dbReference type="ARBA" id="ARBA00022475"/>
    </source>
</evidence>
<dbReference type="InterPro" id="IPR023058">
    <property type="entry name" value="PPIase_PpiC_CS"/>
</dbReference>
<dbReference type="OrthoDB" id="9812372at2"/>
<comment type="similarity">
    <text evidence="9">Belongs to the PpiD chaperone family.</text>
</comment>
<evidence type="ECO:0000256" key="5">
    <source>
        <dbReference type="ARBA" id="ARBA00022989"/>
    </source>
</evidence>
<keyword evidence="12" id="KW-0697">Rotamase</keyword>
<keyword evidence="6 13" id="KW-0472">Membrane</keyword>
<keyword evidence="4 13" id="KW-0812">Transmembrane</keyword>
<dbReference type="Gene3D" id="3.10.50.40">
    <property type="match status" value="1"/>
</dbReference>
<dbReference type="PANTHER" id="PTHR47529">
    <property type="entry name" value="PEPTIDYL-PROLYL CIS-TRANS ISOMERASE D"/>
    <property type="match status" value="1"/>
</dbReference>
<feature type="domain" description="PpiC" evidence="14">
    <location>
        <begin position="247"/>
        <end position="349"/>
    </location>
</feature>
<evidence type="ECO:0000256" key="6">
    <source>
        <dbReference type="ARBA" id="ARBA00023136"/>
    </source>
</evidence>
<dbReference type="SUPFAM" id="SSF54534">
    <property type="entry name" value="FKBP-like"/>
    <property type="match status" value="1"/>
</dbReference>
<evidence type="ECO:0000313" key="15">
    <source>
        <dbReference type="EMBL" id="VEF02801.1"/>
    </source>
</evidence>
<evidence type="ECO:0000256" key="11">
    <source>
        <dbReference type="ARBA" id="ARBA00042775"/>
    </source>
</evidence>
<evidence type="ECO:0000256" key="13">
    <source>
        <dbReference type="SAM" id="Phobius"/>
    </source>
</evidence>
<comment type="subcellular location">
    <subcellularLocation>
        <location evidence="1">Cell inner membrane</location>
        <topology evidence="1">Single-pass type II membrane protein</topology>
        <orientation evidence="1">Periplasmic side</orientation>
    </subcellularLocation>
</comment>
<dbReference type="InterPro" id="IPR000297">
    <property type="entry name" value="PPIase_PpiC"/>
</dbReference>
<dbReference type="PROSITE" id="PS50198">
    <property type="entry name" value="PPIC_PPIASE_2"/>
    <property type="match status" value="1"/>
</dbReference>
<name>A0A448DA45_9NEIS</name>
<dbReference type="InterPro" id="IPR027304">
    <property type="entry name" value="Trigger_fact/SurA_dom_sf"/>
</dbReference>
<reference evidence="15 16" key="1">
    <citation type="submission" date="2018-12" db="EMBL/GenBank/DDBJ databases">
        <authorList>
            <consortium name="Pathogen Informatics"/>
        </authorList>
    </citation>
    <scope>NUCLEOTIDE SEQUENCE [LARGE SCALE GENOMIC DNA]</scope>
    <source>
        <strain evidence="15 16">NCTC10296</strain>
    </source>
</reference>
<dbReference type="Pfam" id="PF00639">
    <property type="entry name" value="Rotamase"/>
    <property type="match status" value="1"/>
</dbReference>
<dbReference type="Gene3D" id="1.10.4030.10">
    <property type="entry name" value="Porin chaperone SurA, peptide-binding domain"/>
    <property type="match status" value="1"/>
</dbReference>
<keyword evidence="5 13" id="KW-1133">Transmembrane helix</keyword>
<evidence type="ECO:0000313" key="16">
    <source>
        <dbReference type="Proteomes" id="UP000279284"/>
    </source>
</evidence>
<organism evidence="15 16">
    <name type="scientific">Neisseria canis</name>
    <dbReference type="NCBI Taxonomy" id="493"/>
    <lineage>
        <taxon>Bacteria</taxon>
        <taxon>Pseudomonadati</taxon>
        <taxon>Pseudomonadota</taxon>
        <taxon>Betaproteobacteria</taxon>
        <taxon>Neisseriales</taxon>
        <taxon>Neisseriaceae</taxon>
        <taxon>Neisseria</taxon>
    </lineage>
</organism>
<dbReference type="AlphaFoldDB" id="A0A448DA45"/>
<dbReference type="Pfam" id="PF13145">
    <property type="entry name" value="Rotamase_2"/>
    <property type="match status" value="1"/>
</dbReference>
<dbReference type="RefSeq" id="WP_085416295.1">
    <property type="nucleotide sequence ID" value="NZ_CAUJPY010000004.1"/>
</dbReference>
<keyword evidence="2" id="KW-1003">Cell membrane</keyword>
<keyword evidence="3" id="KW-0997">Cell inner membrane</keyword>
<evidence type="ECO:0000256" key="1">
    <source>
        <dbReference type="ARBA" id="ARBA00004382"/>
    </source>
</evidence>
<dbReference type="SUPFAM" id="SSF109998">
    <property type="entry name" value="Triger factor/SurA peptide-binding domain-like"/>
    <property type="match status" value="1"/>
</dbReference>
<evidence type="ECO:0000256" key="3">
    <source>
        <dbReference type="ARBA" id="ARBA00022519"/>
    </source>
</evidence>
<gene>
    <name evidence="15" type="primary">ppiD</name>
    <name evidence="15" type="ORF">NCTC10296_01985</name>
</gene>
<proteinExistence type="inferred from homology"/>
<dbReference type="Pfam" id="PF13624">
    <property type="entry name" value="SurA_N_3"/>
    <property type="match status" value="1"/>
</dbReference>
<keyword evidence="7" id="KW-0143">Chaperone</keyword>
<evidence type="ECO:0000256" key="7">
    <source>
        <dbReference type="ARBA" id="ARBA00023186"/>
    </source>
</evidence>
<dbReference type="KEGG" id="nci:NCTC10296_01985"/>